<evidence type="ECO:0000256" key="1">
    <source>
        <dbReference type="SAM" id="MobiDB-lite"/>
    </source>
</evidence>
<protein>
    <submittedName>
        <fullName evidence="3">Ubiquitin hydrolase</fullName>
    </submittedName>
</protein>
<dbReference type="AlphaFoldDB" id="A0A699S7I1"/>
<keyword evidence="3" id="KW-0378">Hydrolase</keyword>
<proteinExistence type="predicted"/>
<sequence length="137" mass="15651">DLSWTGLPEFADDTVTDYSMPSPTMESTSSDDQNRNPFIPETDASPSTITPKPFIKFVKPNDSPYKSKTGKTETPKKPPVKYAEQYRKPNKKLNVRGNQRNWNNLTSHQLGPNFVMKKKACFNCGHFDHLLMTVEKR</sequence>
<accession>A0A699S7I1</accession>
<evidence type="ECO:0000313" key="2">
    <source>
        <dbReference type="EMBL" id="GFC93360.1"/>
    </source>
</evidence>
<dbReference type="EMBL" id="BKCJ011142797">
    <property type="protein sequence ID" value="GFC93360.1"/>
    <property type="molecule type" value="Genomic_DNA"/>
</dbReference>
<dbReference type="GO" id="GO:0016787">
    <property type="term" value="F:hydrolase activity"/>
    <property type="evidence" value="ECO:0007669"/>
    <property type="project" value="UniProtKB-KW"/>
</dbReference>
<organism evidence="3">
    <name type="scientific">Tanacetum cinerariifolium</name>
    <name type="common">Dalmatian daisy</name>
    <name type="synonym">Chrysanthemum cinerariifolium</name>
    <dbReference type="NCBI Taxonomy" id="118510"/>
    <lineage>
        <taxon>Eukaryota</taxon>
        <taxon>Viridiplantae</taxon>
        <taxon>Streptophyta</taxon>
        <taxon>Embryophyta</taxon>
        <taxon>Tracheophyta</taxon>
        <taxon>Spermatophyta</taxon>
        <taxon>Magnoliopsida</taxon>
        <taxon>eudicotyledons</taxon>
        <taxon>Gunneridae</taxon>
        <taxon>Pentapetalae</taxon>
        <taxon>asterids</taxon>
        <taxon>campanulids</taxon>
        <taxon>Asterales</taxon>
        <taxon>Asteraceae</taxon>
        <taxon>Asteroideae</taxon>
        <taxon>Anthemideae</taxon>
        <taxon>Anthemidinae</taxon>
        <taxon>Tanacetum</taxon>
    </lineage>
</organism>
<evidence type="ECO:0000313" key="3">
    <source>
        <dbReference type="EMBL" id="GFC93422.1"/>
    </source>
</evidence>
<name>A0A699S7I1_TANCI</name>
<feature type="compositionally biased region" description="Low complexity" evidence="1">
    <location>
        <begin position="19"/>
        <end position="31"/>
    </location>
</feature>
<gene>
    <name evidence="2" type="ORF">Tci_865330</name>
    <name evidence="3" type="ORF">Tci_865392</name>
</gene>
<feature type="non-terminal residue" evidence="3">
    <location>
        <position position="1"/>
    </location>
</feature>
<dbReference type="EMBL" id="BKCJ011143209">
    <property type="protein sequence ID" value="GFC93422.1"/>
    <property type="molecule type" value="Genomic_DNA"/>
</dbReference>
<reference evidence="3" key="1">
    <citation type="journal article" date="2019" name="Sci. Rep.">
        <title>Draft genome of Tanacetum cinerariifolium, the natural source of mosquito coil.</title>
        <authorList>
            <person name="Yamashiro T."/>
            <person name="Shiraishi A."/>
            <person name="Satake H."/>
            <person name="Nakayama K."/>
        </authorList>
    </citation>
    <scope>NUCLEOTIDE SEQUENCE</scope>
</reference>
<feature type="region of interest" description="Disordered" evidence="1">
    <location>
        <begin position="1"/>
        <end position="81"/>
    </location>
</feature>
<comment type="caution">
    <text evidence="3">The sequence shown here is derived from an EMBL/GenBank/DDBJ whole genome shotgun (WGS) entry which is preliminary data.</text>
</comment>